<dbReference type="GeneID" id="100092771"/>
<evidence type="ECO:0000313" key="3">
    <source>
        <dbReference type="Ensembl" id="ENSOANP00000041215.1"/>
    </source>
</evidence>
<name>A0A6I8NKE5_ORNAN</name>
<dbReference type="InterPro" id="IPR039146">
    <property type="entry name" value="GPANK1"/>
</dbReference>
<dbReference type="GeneTree" id="ENSGT00390000003292"/>
<dbReference type="CTD" id="7918"/>
<dbReference type="PANTHER" id="PTHR20923">
    <property type="entry name" value="BAT4 PROTEIN-RELATED"/>
    <property type="match status" value="1"/>
</dbReference>
<dbReference type="Pfam" id="PF01585">
    <property type="entry name" value="G-patch"/>
    <property type="match status" value="1"/>
</dbReference>
<keyword evidence="4" id="KW-1185">Reference proteome</keyword>
<dbReference type="PROSITE" id="PS50174">
    <property type="entry name" value="G_PATCH"/>
    <property type="match status" value="1"/>
</dbReference>
<dbReference type="RefSeq" id="XP_028911217.1">
    <property type="nucleotide sequence ID" value="XM_029055384.1"/>
</dbReference>
<feature type="compositionally biased region" description="Basic and acidic residues" evidence="1">
    <location>
        <begin position="180"/>
        <end position="191"/>
    </location>
</feature>
<dbReference type="InterPro" id="IPR000467">
    <property type="entry name" value="G_patch_dom"/>
</dbReference>
<dbReference type="GO" id="GO:0003676">
    <property type="term" value="F:nucleic acid binding"/>
    <property type="evidence" value="ECO:0007669"/>
    <property type="project" value="InterPro"/>
</dbReference>
<evidence type="ECO:0000313" key="4">
    <source>
        <dbReference type="Proteomes" id="UP000002279"/>
    </source>
</evidence>
<dbReference type="Pfam" id="PF12796">
    <property type="entry name" value="Ank_2"/>
    <property type="match status" value="1"/>
</dbReference>
<dbReference type="OMA" id="QGWDQEH"/>
<dbReference type="InParanoid" id="A0A6I8NKE5"/>
<dbReference type="Ensembl" id="ENSOANT00000072172.1">
    <property type="protein sequence ID" value="ENSOANP00000041215.1"/>
    <property type="gene ID" value="ENSOANG00000043588.1"/>
</dbReference>
<reference evidence="3" key="2">
    <citation type="submission" date="2025-08" db="UniProtKB">
        <authorList>
            <consortium name="Ensembl"/>
        </authorList>
    </citation>
    <scope>IDENTIFICATION</scope>
    <source>
        <strain evidence="3">Glennie</strain>
    </source>
</reference>
<feature type="region of interest" description="Disordered" evidence="1">
    <location>
        <begin position="1"/>
        <end position="95"/>
    </location>
</feature>
<dbReference type="Proteomes" id="UP000002279">
    <property type="component" value="Chromosome X5"/>
</dbReference>
<gene>
    <name evidence="3" type="primary">GPANK1</name>
</gene>
<dbReference type="Bgee" id="ENSOANG00000043588">
    <property type="expression patterns" value="Expressed in liver and 7 other cell types or tissues"/>
</dbReference>
<feature type="compositionally biased region" description="Basic and acidic residues" evidence="1">
    <location>
        <begin position="66"/>
        <end position="82"/>
    </location>
</feature>
<feature type="domain" description="G-patch" evidence="2">
    <location>
        <begin position="239"/>
        <end position="285"/>
    </location>
</feature>
<reference evidence="3" key="3">
    <citation type="submission" date="2025-09" db="UniProtKB">
        <authorList>
            <consortium name="Ensembl"/>
        </authorList>
    </citation>
    <scope>IDENTIFICATION</scope>
    <source>
        <strain evidence="3">Glennie</strain>
    </source>
</reference>
<dbReference type="Gene3D" id="1.25.40.20">
    <property type="entry name" value="Ankyrin repeat-containing domain"/>
    <property type="match status" value="1"/>
</dbReference>
<reference evidence="3 4" key="1">
    <citation type="journal article" date="2008" name="Nature">
        <title>Genome analysis of the platypus reveals unique signatures of evolution.</title>
        <authorList>
            <person name="Warren W.C."/>
            <person name="Hillier L.W."/>
            <person name="Marshall Graves J.A."/>
            <person name="Birney E."/>
            <person name="Ponting C.P."/>
            <person name="Grutzner F."/>
            <person name="Belov K."/>
            <person name="Miller W."/>
            <person name="Clarke L."/>
            <person name="Chinwalla A.T."/>
            <person name="Yang S.P."/>
            <person name="Heger A."/>
            <person name="Locke D.P."/>
            <person name="Miethke P."/>
            <person name="Waters P.D."/>
            <person name="Veyrunes F."/>
            <person name="Fulton L."/>
            <person name="Fulton B."/>
            <person name="Graves T."/>
            <person name="Wallis J."/>
            <person name="Puente X.S."/>
            <person name="Lopez-Otin C."/>
            <person name="Ordonez G.R."/>
            <person name="Eichler E.E."/>
            <person name="Chen L."/>
            <person name="Cheng Z."/>
            <person name="Deakin J.E."/>
            <person name="Alsop A."/>
            <person name="Thompson K."/>
            <person name="Kirby P."/>
            <person name="Papenfuss A.T."/>
            <person name="Wakefield M.J."/>
            <person name="Olender T."/>
            <person name="Lancet D."/>
            <person name="Huttley G.A."/>
            <person name="Smit A.F."/>
            <person name="Pask A."/>
            <person name="Temple-Smith P."/>
            <person name="Batzer M.A."/>
            <person name="Walker J.A."/>
            <person name="Konkel M.K."/>
            <person name="Harris R.S."/>
            <person name="Whittington C.M."/>
            <person name="Wong E.S."/>
            <person name="Gemmell N.J."/>
            <person name="Buschiazzo E."/>
            <person name="Vargas Jentzsch I.M."/>
            <person name="Merkel A."/>
            <person name="Schmitz J."/>
            <person name="Zemann A."/>
            <person name="Churakov G."/>
            <person name="Kriegs J.O."/>
            <person name="Brosius J."/>
            <person name="Murchison E.P."/>
            <person name="Sachidanandam R."/>
            <person name="Smith C."/>
            <person name="Hannon G.J."/>
            <person name="Tsend-Ayush E."/>
            <person name="McMillan D."/>
            <person name="Attenborough R."/>
            <person name="Rens W."/>
            <person name="Ferguson-Smith M."/>
            <person name="Lefevre C.M."/>
            <person name="Sharp J.A."/>
            <person name="Nicholas K.R."/>
            <person name="Ray D.A."/>
            <person name="Kube M."/>
            <person name="Reinhardt R."/>
            <person name="Pringle T.H."/>
            <person name="Taylor J."/>
            <person name="Jones R.C."/>
            <person name="Nixon B."/>
            <person name="Dacheux J.L."/>
            <person name="Niwa H."/>
            <person name="Sekita Y."/>
            <person name="Huang X."/>
            <person name="Stark A."/>
            <person name="Kheradpour P."/>
            <person name="Kellis M."/>
            <person name="Flicek P."/>
            <person name="Chen Y."/>
            <person name="Webber C."/>
            <person name="Hardison R."/>
            <person name="Nelson J."/>
            <person name="Hallsworth-Pepin K."/>
            <person name="Delehaunty K."/>
            <person name="Markovic C."/>
            <person name="Minx P."/>
            <person name="Feng Y."/>
            <person name="Kremitzki C."/>
            <person name="Mitreva M."/>
            <person name="Glasscock J."/>
            <person name="Wylie T."/>
            <person name="Wohldmann P."/>
            <person name="Thiru P."/>
            <person name="Nhan M.N."/>
            <person name="Pohl C.S."/>
            <person name="Smith S.M."/>
            <person name="Hou S."/>
            <person name="Nefedov M."/>
            <person name="de Jong P.J."/>
            <person name="Renfree M.B."/>
            <person name="Mardis E.R."/>
            <person name="Wilson R.K."/>
        </authorList>
    </citation>
    <scope>NUCLEOTIDE SEQUENCE [LARGE SCALE GENOMIC DNA]</scope>
    <source>
        <strain evidence="3 4">Glennie</strain>
    </source>
</reference>
<organism evidence="3 4">
    <name type="scientific">Ornithorhynchus anatinus</name>
    <name type="common">Duckbill platypus</name>
    <dbReference type="NCBI Taxonomy" id="9258"/>
    <lineage>
        <taxon>Eukaryota</taxon>
        <taxon>Metazoa</taxon>
        <taxon>Chordata</taxon>
        <taxon>Craniata</taxon>
        <taxon>Vertebrata</taxon>
        <taxon>Euteleostomi</taxon>
        <taxon>Mammalia</taxon>
        <taxon>Monotremata</taxon>
        <taxon>Ornithorhynchidae</taxon>
        <taxon>Ornithorhynchus</taxon>
    </lineage>
</organism>
<dbReference type="PANTHER" id="PTHR20923:SF1">
    <property type="entry name" value="G PATCH DOMAIN AND ANKYRIN REPEAT-CONTAINING PROTEIN 1"/>
    <property type="match status" value="1"/>
</dbReference>
<dbReference type="OrthoDB" id="4735278at2759"/>
<dbReference type="FunCoup" id="A0A6I8NKE5">
    <property type="interactions" value="1335"/>
</dbReference>
<evidence type="ECO:0000256" key="1">
    <source>
        <dbReference type="SAM" id="MobiDB-lite"/>
    </source>
</evidence>
<feature type="compositionally biased region" description="Basic and acidic residues" evidence="1">
    <location>
        <begin position="299"/>
        <end position="310"/>
    </location>
</feature>
<dbReference type="SMART" id="SM00443">
    <property type="entry name" value="G_patch"/>
    <property type="match status" value="1"/>
</dbReference>
<feature type="region of interest" description="Disordered" evidence="1">
    <location>
        <begin position="279"/>
        <end position="328"/>
    </location>
</feature>
<dbReference type="SMART" id="SM00248">
    <property type="entry name" value="ANK"/>
    <property type="match status" value="2"/>
</dbReference>
<dbReference type="AlphaFoldDB" id="A0A6I8NKE5"/>
<accession>A0A6I8NKE5</accession>
<dbReference type="InterPro" id="IPR002110">
    <property type="entry name" value="Ankyrin_rpt"/>
</dbReference>
<dbReference type="RefSeq" id="XP_028911215.1">
    <property type="nucleotide sequence ID" value="XM_029055382.1"/>
</dbReference>
<evidence type="ECO:0000259" key="2">
    <source>
        <dbReference type="PROSITE" id="PS50174"/>
    </source>
</evidence>
<dbReference type="RefSeq" id="XP_028911216.1">
    <property type="nucleotide sequence ID" value="XM_029055383.2"/>
</dbReference>
<dbReference type="SUPFAM" id="SSF48403">
    <property type="entry name" value="Ankyrin repeat"/>
    <property type="match status" value="1"/>
</dbReference>
<feature type="region of interest" description="Disordered" evidence="1">
    <location>
        <begin position="180"/>
        <end position="200"/>
    </location>
</feature>
<dbReference type="InterPro" id="IPR036770">
    <property type="entry name" value="Ankyrin_rpt-contain_sf"/>
</dbReference>
<dbReference type="RefSeq" id="XP_028911218.1">
    <property type="nucleotide sequence ID" value="XM_029055385.1"/>
</dbReference>
<protein>
    <submittedName>
        <fullName evidence="3">G-patch domain and ankyrin repeats 1</fullName>
    </submittedName>
</protein>
<dbReference type="KEGG" id="oaa:100092771"/>
<proteinExistence type="predicted"/>
<sequence>MTHPTLIAFTPAQDPGDLWKDGEQRPQQPPEPSRGSPLDGDAARSFYEDLVGAGSPLRARRTPAGRTDEGKERRRGGGRDRGGPGTRPPAGRTLPRLLKAAQDGDVEALRGLLEPGGGGDVNAHDAFWWTPLMCAARAGRADAVRFLLSRGAAWVGVCEPGGRDAAQLAEEAGFPEVARLVRDSGRPRPPETRSPSPEPRYCDVCQTCFRDANHASSTAHLLALPRGPRPPHPPPGFPVSSPGFRLLLRGGWEPGTGLGPHGQGRAEPVATVLKRDQEGLGYGQPPRPRVTHFPAGDPRAVRGPDRDLRTPRAATLGKRKEKRREEKSRAWERNLRTYMNLDF</sequence>